<protein>
    <recommendedName>
        <fullName evidence="3">F-box domain-containing protein</fullName>
    </recommendedName>
</protein>
<dbReference type="EMBL" id="JAAOAQ010000587">
    <property type="protein sequence ID" value="KAF5540420.1"/>
    <property type="molecule type" value="Genomic_DNA"/>
</dbReference>
<evidence type="ECO:0008006" key="3">
    <source>
        <dbReference type="Google" id="ProtNLM"/>
    </source>
</evidence>
<dbReference type="InterPro" id="IPR036770">
    <property type="entry name" value="Ankyrin_rpt-contain_sf"/>
</dbReference>
<proteinExistence type="predicted"/>
<sequence length="217" mass="24674">MMSPQSSTQAQSKLCSLPPKVLINILRHASDYSDQMNLSRACRKLYNMLILHIYADAGKQLEWRHMFEAAEDGNCRTLARCLEAGAPVDYREQEDCVRPLQMAIAFCRPLTVKWLLAHGANPNFMRDDDEAIYATCPLDAAVYLAIRPKIDWDIPLRWKFKGFKAPSSNRLAQNAREMIKILRQAGADEEPLGVLERDHLDSIEAGVFCCPQHKSRL</sequence>
<reference evidence="1 2" key="1">
    <citation type="submission" date="2020-05" db="EMBL/GenBank/DDBJ databases">
        <title>Identification and distribution of gene clusters putatively required for synthesis of sphingolipid metabolism inhibitors in phylogenetically diverse species of the filamentous fungus Fusarium.</title>
        <authorList>
            <person name="Kim H.-S."/>
            <person name="Busman M."/>
            <person name="Brown D.W."/>
            <person name="Divon H."/>
            <person name="Uhlig S."/>
            <person name="Proctor R.H."/>
        </authorList>
    </citation>
    <scope>NUCLEOTIDE SEQUENCE [LARGE SCALE GENOMIC DNA]</scope>
    <source>
        <strain evidence="1 2">NRRL 13617</strain>
    </source>
</reference>
<evidence type="ECO:0000313" key="2">
    <source>
        <dbReference type="Proteomes" id="UP000582016"/>
    </source>
</evidence>
<comment type="caution">
    <text evidence="1">The sequence shown here is derived from an EMBL/GenBank/DDBJ whole genome shotgun (WGS) entry which is preliminary data.</text>
</comment>
<gene>
    <name evidence="1" type="ORF">FPHYL_12054</name>
</gene>
<keyword evidence="2" id="KW-1185">Reference proteome</keyword>
<dbReference type="OrthoDB" id="4974265at2759"/>
<dbReference type="Proteomes" id="UP000582016">
    <property type="component" value="Unassembled WGS sequence"/>
</dbReference>
<dbReference type="AlphaFoldDB" id="A0A8H5IND1"/>
<name>A0A8H5IND1_9HYPO</name>
<dbReference type="Pfam" id="PF13637">
    <property type="entry name" value="Ank_4"/>
    <property type="match status" value="1"/>
</dbReference>
<dbReference type="Gene3D" id="1.25.40.20">
    <property type="entry name" value="Ankyrin repeat-containing domain"/>
    <property type="match status" value="1"/>
</dbReference>
<dbReference type="InterPro" id="IPR002110">
    <property type="entry name" value="Ankyrin_rpt"/>
</dbReference>
<evidence type="ECO:0000313" key="1">
    <source>
        <dbReference type="EMBL" id="KAF5540420.1"/>
    </source>
</evidence>
<dbReference type="SUPFAM" id="SSF48403">
    <property type="entry name" value="Ankyrin repeat"/>
    <property type="match status" value="1"/>
</dbReference>
<accession>A0A8H5IND1</accession>
<organism evidence="1 2">
    <name type="scientific">Fusarium phyllophilum</name>
    <dbReference type="NCBI Taxonomy" id="47803"/>
    <lineage>
        <taxon>Eukaryota</taxon>
        <taxon>Fungi</taxon>
        <taxon>Dikarya</taxon>
        <taxon>Ascomycota</taxon>
        <taxon>Pezizomycotina</taxon>
        <taxon>Sordariomycetes</taxon>
        <taxon>Hypocreomycetidae</taxon>
        <taxon>Hypocreales</taxon>
        <taxon>Nectriaceae</taxon>
        <taxon>Fusarium</taxon>
        <taxon>Fusarium fujikuroi species complex</taxon>
    </lineage>
</organism>